<organism evidence="1">
    <name type="scientific">Tanacetum cinerariifolium</name>
    <name type="common">Dalmatian daisy</name>
    <name type="synonym">Chrysanthemum cinerariifolium</name>
    <dbReference type="NCBI Taxonomy" id="118510"/>
    <lineage>
        <taxon>Eukaryota</taxon>
        <taxon>Viridiplantae</taxon>
        <taxon>Streptophyta</taxon>
        <taxon>Embryophyta</taxon>
        <taxon>Tracheophyta</taxon>
        <taxon>Spermatophyta</taxon>
        <taxon>Magnoliopsida</taxon>
        <taxon>eudicotyledons</taxon>
        <taxon>Gunneridae</taxon>
        <taxon>Pentapetalae</taxon>
        <taxon>asterids</taxon>
        <taxon>campanulids</taxon>
        <taxon>Asterales</taxon>
        <taxon>Asteraceae</taxon>
        <taxon>Asteroideae</taxon>
        <taxon>Anthemideae</taxon>
        <taxon>Anthemidinae</taxon>
        <taxon>Tanacetum</taxon>
    </lineage>
</organism>
<name>A0A6L2JUC8_TANCI</name>
<reference evidence="1" key="1">
    <citation type="journal article" date="2019" name="Sci. Rep.">
        <title>Draft genome of Tanacetum cinerariifolium, the natural source of mosquito coil.</title>
        <authorList>
            <person name="Yamashiro T."/>
            <person name="Shiraishi A."/>
            <person name="Satake H."/>
            <person name="Nakayama K."/>
        </authorList>
    </citation>
    <scope>NUCLEOTIDE SEQUENCE</scope>
</reference>
<dbReference type="AlphaFoldDB" id="A0A6L2JUC8"/>
<comment type="caution">
    <text evidence="1">The sequence shown here is derived from an EMBL/GenBank/DDBJ whole genome shotgun (WGS) entry which is preliminary data.</text>
</comment>
<sequence>MSKPNGFKYKSRQHILPQCHLISLFECKNNEFQTVSAPMPTYLTRWQESLTISLGLRKKNMRLQRWRFHDQILEFAHHMCSISRAVWRLWSSQRAI</sequence>
<proteinExistence type="predicted"/>
<evidence type="ECO:0000313" key="1">
    <source>
        <dbReference type="EMBL" id="GEU40212.1"/>
    </source>
</evidence>
<accession>A0A6L2JUC8</accession>
<gene>
    <name evidence="1" type="ORF">Tci_012190</name>
</gene>
<dbReference type="EMBL" id="BKCJ010001273">
    <property type="protein sequence ID" value="GEU40212.1"/>
    <property type="molecule type" value="Genomic_DNA"/>
</dbReference>
<protein>
    <submittedName>
        <fullName evidence="1">Uncharacterized protein</fullName>
    </submittedName>
</protein>